<dbReference type="EMBL" id="CP111022">
    <property type="protein sequence ID" value="WAR19596.1"/>
    <property type="molecule type" value="Genomic_DNA"/>
</dbReference>
<gene>
    <name evidence="2" type="ORF">MAR_001434</name>
</gene>
<feature type="signal peptide" evidence="1">
    <location>
        <begin position="1"/>
        <end position="19"/>
    </location>
</feature>
<name>A0ABY7FFT8_MYAAR</name>
<sequence>MAAAAIVITLFLFLPLSKLENTDDYLSSVLQSIEKVVKFYQKDYRKLNVDGLFGLRVVEGHMSAVLSCYDAGKLAHLSTARVQLLKKLKYMAATTSELAIEHVKKKGENYFRQMDFVVRSPWDNFDPVHRKVNLTLKWTSVEYKMAKTEVFVCPSLGYFQFLDLSYLEQIISWQHPNGCYGKMKRLAKNLKLDKSLEDLMGNFDDDYVESQDDYPHMDELEQQNIDPKGWARGQGGAVRGMGLKPGLETGDKAVIPGLKPGVRVAEWYKARNKGRKLLVEATMTAIHHSIKTLRYHFNIYKVPKKKQS</sequence>
<dbReference type="InterPro" id="IPR031751">
    <property type="entry name" value="DUF4735"/>
</dbReference>
<evidence type="ECO:0000256" key="1">
    <source>
        <dbReference type="SAM" id="SignalP"/>
    </source>
</evidence>
<protein>
    <submittedName>
        <fullName evidence="2">Uncharacterized protein</fullName>
    </submittedName>
</protein>
<dbReference type="PANTHER" id="PTHR33539">
    <property type="entry name" value="UPF0764 PROTEIN C16ORF89"/>
    <property type="match status" value="1"/>
</dbReference>
<organism evidence="2 3">
    <name type="scientific">Mya arenaria</name>
    <name type="common">Soft-shell clam</name>
    <dbReference type="NCBI Taxonomy" id="6604"/>
    <lineage>
        <taxon>Eukaryota</taxon>
        <taxon>Metazoa</taxon>
        <taxon>Spiralia</taxon>
        <taxon>Lophotrochozoa</taxon>
        <taxon>Mollusca</taxon>
        <taxon>Bivalvia</taxon>
        <taxon>Autobranchia</taxon>
        <taxon>Heteroconchia</taxon>
        <taxon>Euheterodonta</taxon>
        <taxon>Imparidentia</taxon>
        <taxon>Neoheterodontei</taxon>
        <taxon>Myida</taxon>
        <taxon>Myoidea</taxon>
        <taxon>Myidae</taxon>
        <taxon>Mya</taxon>
    </lineage>
</organism>
<keyword evidence="3" id="KW-1185">Reference proteome</keyword>
<dbReference type="PANTHER" id="PTHR33539:SF1">
    <property type="entry name" value="UPF0764 PROTEIN C16ORF89"/>
    <property type="match status" value="1"/>
</dbReference>
<dbReference type="Proteomes" id="UP001164746">
    <property type="component" value="Chromosome 11"/>
</dbReference>
<evidence type="ECO:0000313" key="2">
    <source>
        <dbReference type="EMBL" id="WAR19596.1"/>
    </source>
</evidence>
<evidence type="ECO:0000313" key="3">
    <source>
        <dbReference type="Proteomes" id="UP001164746"/>
    </source>
</evidence>
<keyword evidence="1" id="KW-0732">Signal</keyword>
<dbReference type="Pfam" id="PF15882">
    <property type="entry name" value="DUF4735"/>
    <property type="match status" value="1"/>
</dbReference>
<accession>A0ABY7FFT8</accession>
<feature type="chain" id="PRO_5046919610" evidence="1">
    <location>
        <begin position="20"/>
        <end position="308"/>
    </location>
</feature>
<reference evidence="2" key="1">
    <citation type="submission" date="2022-11" db="EMBL/GenBank/DDBJ databases">
        <title>Centuries of genome instability and evolution in soft-shell clam transmissible cancer (bioRxiv).</title>
        <authorList>
            <person name="Hart S.F.M."/>
            <person name="Yonemitsu M.A."/>
            <person name="Giersch R.M."/>
            <person name="Beal B.F."/>
            <person name="Arriagada G."/>
            <person name="Davis B.W."/>
            <person name="Ostrander E.A."/>
            <person name="Goff S.P."/>
            <person name="Metzger M.J."/>
        </authorList>
    </citation>
    <scope>NUCLEOTIDE SEQUENCE</scope>
    <source>
        <strain evidence="2">MELC-2E11</strain>
        <tissue evidence="2">Siphon/mantle</tissue>
    </source>
</reference>
<proteinExistence type="predicted"/>